<evidence type="ECO:0000259" key="2">
    <source>
        <dbReference type="Pfam" id="PF02481"/>
    </source>
</evidence>
<organism evidence="4 5">
    <name type="scientific">Thermospira aquatica</name>
    <dbReference type="NCBI Taxonomy" id="2828656"/>
    <lineage>
        <taxon>Bacteria</taxon>
        <taxon>Pseudomonadati</taxon>
        <taxon>Spirochaetota</taxon>
        <taxon>Spirochaetia</taxon>
        <taxon>Brevinematales</taxon>
        <taxon>Thermospiraceae</taxon>
        <taxon>Thermospira</taxon>
    </lineage>
</organism>
<dbReference type="AlphaFoldDB" id="A0AAX3BFT6"/>
<dbReference type="NCBIfam" id="TIGR00732">
    <property type="entry name" value="dprA"/>
    <property type="match status" value="1"/>
</dbReference>
<evidence type="ECO:0000256" key="1">
    <source>
        <dbReference type="ARBA" id="ARBA00006525"/>
    </source>
</evidence>
<protein>
    <submittedName>
        <fullName evidence="4">DNA-processing protein DprA</fullName>
    </submittedName>
</protein>
<evidence type="ECO:0000313" key="4">
    <source>
        <dbReference type="EMBL" id="URA11061.1"/>
    </source>
</evidence>
<name>A0AAX3BFT6_9SPIR</name>
<dbReference type="Pfam" id="PF17782">
    <property type="entry name" value="WHD_DprA"/>
    <property type="match status" value="1"/>
</dbReference>
<feature type="domain" description="DprA winged helix" evidence="3">
    <location>
        <begin position="294"/>
        <end position="353"/>
    </location>
</feature>
<sequence length="359" mass="40036">MSDNLLLYAALSSNETIGPKRFERILASCGSVERFFELSVEEQMQCVGVSSLNREVFASMLKNGEEILRRCREEGIEVISLEDVRFPKVLREIPDAPFLLYVKGHLLPDFPMVGVVGTRDATPEALEVTRYFCREFVGFGVGVVSGLAQGHDETAHKTVLEYGGYTVAVLGTSFTRVAEHRRELFDALCEHGAVISEYHPFATNQKWRFRFRNRLIAGLSRAVVVMQAPEKSGSLITAEFARLQGRPLFFVPGNPLDPRYAGSNALAKQGGILVALPEDVVHVIYTNPPQKPPPPAQNALPLLTKEEHEIFEKLPVQFSLDSLLEKGEMSVGEIVQLLTQLEVKGYVTQYPGNIYEKRL</sequence>
<dbReference type="SUPFAM" id="SSF102405">
    <property type="entry name" value="MCP/YpsA-like"/>
    <property type="match status" value="1"/>
</dbReference>
<feature type="domain" description="Smf/DprA SLOG" evidence="2">
    <location>
        <begin position="78"/>
        <end position="282"/>
    </location>
</feature>
<dbReference type="RefSeq" id="WP_271436195.1">
    <property type="nucleotide sequence ID" value="NZ_CP073355.1"/>
</dbReference>
<dbReference type="PANTHER" id="PTHR43022">
    <property type="entry name" value="PROTEIN SMF"/>
    <property type="match status" value="1"/>
</dbReference>
<accession>A0AAX3BFT6</accession>
<comment type="similarity">
    <text evidence="1">Belongs to the DprA/Smf family.</text>
</comment>
<proteinExistence type="inferred from homology"/>
<dbReference type="GO" id="GO:0009294">
    <property type="term" value="P:DNA-mediated transformation"/>
    <property type="evidence" value="ECO:0007669"/>
    <property type="project" value="InterPro"/>
</dbReference>
<dbReference type="PANTHER" id="PTHR43022:SF1">
    <property type="entry name" value="PROTEIN SMF"/>
    <property type="match status" value="1"/>
</dbReference>
<dbReference type="InterPro" id="IPR057666">
    <property type="entry name" value="DrpA_SLOG"/>
</dbReference>
<evidence type="ECO:0000259" key="3">
    <source>
        <dbReference type="Pfam" id="PF17782"/>
    </source>
</evidence>
<dbReference type="InterPro" id="IPR041614">
    <property type="entry name" value="DprA_WH"/>
</dbReference>
<dbReference type="Gene3D" id="3.40.50.450">
    <property type="match status" value="1"/>
</dbReference>
<reference evidence="4" key="2">
    <citation type="submission" date="2022-06" db="EMBL/GenBank/DDBJ databases">
        <title>Thermospira aquatica gen. nov., sp. nov.</title>
        <authorList>
            <person name="Ben Ali Gam Z."/>
            <person name="Labat M."/>
        </authorList>
    </citation>
    <scope>NUCLEOTIDE SEQUENCE</scope>
    <source>
        <strain evidence="4">F1F22</strain>
    </source>
</reference>
<dbReference type="InterPro" id="IPR036388">
    <property type="entry name" value="WH-like_DNA-bd_sf"/>
</dbReference>
<keyword evidence="5" id="KW-1185">Reference proteome</keyword>
<dbReference type="Proteomes" id="UP001056539">
    <property type="component" value="Chromosome"/>
</dbReference>
<reference evidence="4" key="1">
    <citation type="submission" date="2021-04" db="EMBL/GenBank/DDBJ databases">
        <authorList>
            <person name="Postec A."/>
        </authorList>
    </citation>
    <scope>NUCLEOTIDE SEQUENCE</scope>
    <source>
        <strain evidence="4">F1F22</strain>
    </source>
</reference>
<dbReference type="Gene3D" id="1.10.10.10">
    <property type="entry name" value="Winged helix-like DNA-binding domain superfamily/Winged helix DNA-binding domain"/>
    <property type="match status" value="1"/>
</dbReference>
<evidence type="ECO:0000313" key="5">
    <source>
        <dbReference type="Proteomes" id="UP001056539"/>
    </source>
</evidence>
<dbReference type="KEGG" id="taqu:KDW03_04465"/>
<dbReference type="Pfam" id="PF02481">
    <property type="entry name" value="DNA_processg_A"/>
    <property type="match status" value="1"/>
</dbReference>
<gene>
    <name evidence="4" type="primary">dprA</name>
    <name evidence="4" type="ORF">KDW03_04465</name>
</gene>
<dbReference type="InterPro" id="IPR003488">
    <property type="entry name" value="DprA"/>
</dbReference>
<dbReference type="EMBL" id="CP073355">
    <property type="protein sequence ID" value="URA11061.1"/>
    <property type="molecule type" value="Genomic_DNA"/>
</dbReference>